<feature type="coiled-coil region" evidence="8">
    <location>
        <begin position="343"/>
        <end position="398"/>
    </location>
</feature>
<dbReference type="Gene3D" id="3.30.565.10">
    <property type="entry name" value="Histidine kinase-like ATPase, C-terminal domain"/>
    <property type="match status" value="1"/>
</dbReference>
<keyword evidence="6" id="KW-0418">Kinase</keyword>
<evidence type="ECO:0000313" key="13">
    <source>
        <dbReference type="EMBL" id="MBN4068887.1"/>
    </source>
</evidence>
<feature type="domain" description="Histidine kinase" evidence="10">
    <location>
        <begin position="407"/>
        <end position="626"/>
    </location>
</feature>
<evidence type="ECO:0000256" key="1">
    <source>
        <dbReference type="ARBA" id="ARBA00000085"/>
    </source>
</evidence>
<dbReference type="Pfam" id="PF02518">
    <property type="entry name" value="HATPase_c"/>
    <property type="match status" value="1"/>
</dbReference>
<dbReference type="InterPro" id="IPR036890">
    <property type="entry name" value="HATPase_C_sf"/>
</dbReference>
<dbReference type="CDD" id="cd00075">
    <property type="entry name" value="HATPase"/>
    <property type="match status" value="1"/>
</dbReference>
<dbReference type="Gene3D" id="6.10.340.10">
    <property type="match status" value="1"/>
</dbReference>
<dbReference type="SUPFAM" id="SSF55874">
    <property type="entry name" value="ATPase domain of HSP90 chaperone/DNA topoisomerase II/histidine kinase"/>
    <property type="match status" value="1"/>
</dbReference>
<evidence type="ECO:0000256" key="5">
    <source>
        <dbReference type="ARBA" id="ARBA00022679"/>
    </source>
</evidence>
<proteinExistence type="predicted"/>
<dbReference type="PRINTS" id="PR00344">
    <property type="entry name" value="BCTRLSENSOR"/>
</dbReference>
<dbReference type="EMBL" id="JAFITO010000072">
    <property type="protein sequence ID" value="MBN4068887.1"/>
    <property type="molecule type" value="Genomic_DNA"/>
</dbReference>
<feature type="domain" description="HAMP" evidence="12">
    <location>
        <begin position="316"/>
        <end position="369"/>
    </location>
</feature>
<dbReference type="Gene3D" id="3.40.50.2300">
    <property type="match status" value="1"/>
</dbReference>
<feature type="non-terminal residue" evidence="13">
    <location>
        <position position="739"/>
    </location>
</feature>
<evidence type="ECO:0000256" key="9">
    <source>
        <dbReference type="SAM" id="Phobius"/>
    </source>
</evidence>
<dbReference type="PROSITE" id="PS50110">
    <property type="entry name" value="RESPONSE_REGULATORY"/>
    <property type="match status" value="1"/>
</dbReference>
<dbReference type="PROSITE" id="PS50109">
    <property type="entry name" value="HIS_KIN"/>
    <property type="match status" value="1"/>
</dbReference>
<dbReference type="InterPro" id="IPR036097">
    <property type="entry name" value="HisK_dim/P_sf"/>
</dbReference>
<evidence type="ECO:0000256" key="7">
    <source>
        <dbReference type="PROSITE-ProRule" id="PRU00169"/>
    </source>
</evidence>
<dbReference type="InterPro" id="IPR003661">
    <property type="entry name" value="HisK_dim/P_dom"/>
</dbReference>
<protein>
    <recommendedName>
        <fullName evidence="3">histidine kinase</fullName>
        <ecNumber evidence="3">2.7.13.3</ecNumber>
    </recommendedName>
</protein>
<feature type="transmembrane region" description="Helical" evidence="9">
    <location>
        <begin position="295"/>
        <end position="312"/>
    </location>
</feature>
<dbReference type="Proteomes" id="UP000717534">
    <property type="component" value="Unassembled WGS sequence"/>
</dbReference>
<dbReference type="SMART" id="SM00388">
    <property type="entry name" value="HisKA"/>
    <property type="match status" value="1"/>
</dbReference>
<dbReference type="PROSITE" id="PS50885">
    <property type="entry name" value="HAMP"/>
    <property type="match status" value="1"/>
</dbReference>
<keyword evidence="14" id="KW-1185">Reference proteome</keyword>
<keyword evidence="4 7" id="KW-0597">Phosphoprotein</keyword>
<dbReference type="SMART" id="SM00304">
    <property type="entry name" value="HAMP"/>
    <property type="match status" value="1"/>
</dbReference>
<evidence type="ECO:0000256" key="6">
    <source>
        <dbReference type="ARBA" id="ARBA00022777"/>
    </source>
</evidence>
<dbReference type="InterPro" id="IPR005467">
    <property type="entry name" value="His_kinase_dom"/>
</dbReference>
<comment type="catalytic activity">
    <reaction evidence="1">
        <text>ATP + protein L-histidine = ADP + protein N-phospho-L-histidine.</text>
        <dbReference type="EC" id="2.7.13.3"/>
    </reaction>
</comment>
<keyword evidence="8" id="KW-0175">Coiled coil</keyword>
<evidence type="ECO:0000313" key="14">
    <source>
        <dbReference type="Proteomes" id="UP000717534"/>
    </source>
</evidence>
<keyword evidence="9" id="KW-1133">Transmembrane helix</keyword>
<keyword evidence="5" id="KW-0808">Transferase</keyword>
<evidence type="ECO:0000256" key="2">
    <source>
        <dbReference type="ARBA" id="ARBA00004370"/>
    </source>
</evidence>
<evidence type="ECO:0000259" key="12">
    <source>
        <dbReference type="PROSITE" id="PS50885"/>
    </source>
</evidence>
<dbReference type="InterPro" id="IPR003594">
    <property type="entry name" value="HATPase_dom"/>
</dbReference>
<keyword evidence="9" id="KW-0812">Transmembrane</keyword>
<dbReference type="Pfam" id="PF00072">
    <property type="entry name" value="Response_reg"/>
    <property type="match status" value="1"/>
</dbReference>
<dbReference type="EC" id="2.7.13.3" evidence="3"/>
<dbReference type="PANTHER" id="PTHR43065:SF42">
    <property type="entry name" value="TWO-COMPONENT SENSOR PPRA"/>
    <property type="match status" value="1"/>
</dbReference>
<dbReference type="InterPro" id="IPR001789">
    <property type="entry name" value="Sig_transdc_resp-reg_receiver"/>
</dbReference>
<evidence type="ECO:0000256" key="4">
    <source>
        <dbReference type="ARBA" id="ARBA00022553"/>
    </source>
</evidence>
<feature type="modified residue" description="4-aspartylphosphate" evidence="7">
    <location>
        <position position="699"/>
    </location>
</feature>
<sequence>MFKSIRKKIHLMLILLGIIIALMLLNYCTKQAVIELEHIYAKVVETNNHFAENIANEHAAIGAPEKFHKLEAGITTLYNSCLNCHDTNPGGILLTRKNILNQLHNNHISGVTLRKAVNNGLSELNESVRYVHEHHVDALKNVSARSKNHAPTYRNTALNRKSSVKSASELDIIQQTVSIQHTLANIVRIFFLLKDSEAPLVLKDEFFSHIALFYKDITLFKSHSLHARDDLVVEELLDLGKIFENSFSELVTIKETERNLLLQLQDNRNKITNIMAAVTQKVQQKRDRIYEFTTLADYTSFLLVAILLLLIARQSRTIIRSINHLVAETGKIKQNYSYRIPENAEAEEEFQILSKALNDMAGDLNERIIKLHKEVQLRTQAEKEQSETELKLQRAKQMEAIGTLAGGIAHDFNNLLTAILGNINLATYTLPKDHKSYDCLVGAEKAAKKAHQLTKQLITFSQGGAPIKETAPIAEVIRESAQFALHGSNVDCSINIPDDLWLVEMDKGQIAQVIQNLTLNADRAMPNGGSIKISCENVTKEKDSSTLQKGLYVRVVVQDQGIGIKEESLSRIFDPYYTTKEKGSTKGSGLGLAMARSIISEHGGKISVQSTENVGTTFTFYLPAIRPSNNTLPKIADDILLGRGTILVMDDESMIRAMMRHILPSLGYDVKTAENGEQALKMYDKAAQNNTPFILAIMDLTVPGGMGGKETAEKLLKKYPDAKLLVSSGYAEDPVMATP</sequence>
<gene>
    <name evidence="13" type="ORF">JYU06_05150</name>
</gene>
<dbReference type="SUPFAM" id="SSF47384">
    <property type="entry name" value="Homodimeric domain of signal transducing histidine kinase"/>
    <property type="match status" value="1"/>
</dbReference>
<keyword evidence="9" id="KW-0472">Membrane</keyword>
<comment type="caution">
    <text evidence="13">The sequence shown here is derived from an EMBL/GenBank/DDBJ whole genome shotgun (WGS) entry which is preliminary data.</text>
</comment>
<dbReference type="Gene3D" id="1.10.287.130">
    <property type="match status" value="1"/>
</dbReference>
<dbReference type="InterPro" id="IPR011006">
    <property type="entry name" value="CheY-like_superfamily"/>
</dbReference>
<evidence type="ECO:0000259" key="10">
    <source>
        <dbReference type="PROSITE" id="PS50109"/>
    </source>
</evidence>
<comment type="subcellular location">
    <subcellularLocation>
        <location evidence="2">Membrane</location>
    </subcellularLocation>
</comment>
<reference evidence="13 14" key="1">
    <citation type="submission" date="2021-02" db="EMBL/GenBank/DDBJ databases">
        <title>Activity-based single-cell genomes from oceanic crustal fluid captures similar information to metagenomic and metatranscriptomic surveys with orders of magnitude less sampling.</title>
        <authorList>
            <person name="D'Angelo T.S."/>
            <person name="Orcutt B.N."/>
        </authorList>
    </citation>
    <scope>NUCLEOTIDE SEQUENCE [LARGE SCALE GENOMIC DNA]</scope>
    <source>
        <strain evidence="13">AH-315-G02</strain>
    </source>
</reference>
<dbReference type="SMART" id="SM00387">
    <property type="entry name" value="HATPase_c"/>
    <property type="match status" value="1"/>
</dbReference>
<evidence type="ECO:0000256" key="8">
    <source>
        <dbReference type="SAM" id="Coils"/>
    </source>
</evidence>
<feature type="domain" description="Response regulatory" evidence="11">
    <location>
        <begin position="645"/>
        <end position="739"/>
    </location>
</feature>
<dbReference type="CDD" id="cd00082">
    <property type="entry name" value="HisKA"/>
    <property type="match status" value="1"/>
</dbReference>
<accession>A0ABS3AV93</accession>
<dbReference type="SUPFAM" id="SSF52172">
    <property type="entry name" value="CheY-like"/>
    <property type="match status" value="1"/>
</dbReference>
<evidence type="ECO:0000259" key="11">
    <source>
        <dbReference type="PROSITE" id="PS50110"/>
    </source>
</evidence>
<evidence type="ECO:0000256" key="3">
    <source>
        <dbReference type="ARBA" id="ARBA00012438"/>
    </source>
</evidence>
<dbReference type="PANTHER" id="PTHR43065">
    <property type="entry name" value="SENSOR HISTIDINE KINASE"/>
    <property type="match status" value="1"/>
</dbReference>
<organism evidence="13 14">
    <name type="scientific">Desulfotalea psychrophila</name>
    <dbReference type="NCBI Taxonomy" id="84980"/>
    <lineage>
        <taxon>Bacteria</taxon>
        <taxon>Pseudomonadati</taxon>
        <taxon>Thermodesulfobacteriota</taxon>
        <taxon>Desulfobulbia</taxon>
        <taxon>Desulfobulbales</taxon>
        <taxon>Desulfocapsaceae</taxon>
        <taxon>Desulfotalea</taxon>
    </lineage>
</organism>
<name>A0ABS3AV93_9BACT</name>
<dbReference type="InterPro" id="IPR003660">
    <property type="entry name" value="HAMP_dom"/>
</dbReference>
<dbReference type="InterPro" id="IPR004358">
    <property type="entry name" value="Sig_transdc_His_kin-like_C"/>
</dbReference>